<name>A0ABR2LQN3_9ASPA</name>
<dbReference type="PANTHER" id="PTHR43705:SF1">
    <property type="entry name" value="HYDROXYACYLGLUTATHIONE HYDROLASE GLOB"/>
    <property type="match status" value="1"/>
</dbReference>
<keyword evidence="1" id="KW-0732">Signal</keyword>
<gene>
    <name evidence="3" type="primary">GLX2-4</name>
    <name evidence="3" type="ORF">KSP40_PGU013877</name>
</gene>
<feature type="chain" id="PRO_5046382318" evidence="1">
    <location>
        <begin position="26"/>
        <end position="98"/>
    </location>
</feature>
<comment type="caution">
    <text evidence="3">The sequence shown here is derived from an EMBL/GenBank/DDBJ whole genome shotgun (WGS) entry which is preliminary data.</text>
</comment>
<dbReference type="Gene3D" id="3.60.15.10">
    <property type="entry name" value="Ribonuclease Z/Hydroxyacylglutathione hydrolase-like"/>
    <property type="match status" value="1"/>
</dbReference>
<dbReference type="Proteomes" id="UP001412067">
    <property type="component" value="Unassembled WGS sequence"/>
</dbReference>
<feature type="domain" description="Metallo-beta-lactamase" evidence="2">
    <location>
        <begin position="36"/>
        <end position="78"/>
    </location>
</feature>
<keyword evidence="4" id="KW-1185">Reference proteome</keyword>
<dbReference type="Pfam" id="PF00753">
    <property type="entry name" value="Lactamase_B"/>
    <property type="match status" value="1"/>
</dbReference>
<dbReference type="SUPFAM" id="SSF56281">
    <property type="entry name" value="Metallo-hydrolase/oxidoreductase"/>
    <property type="match status" value="1"/>
</dbReference>
<proteinExistence type="predicted"/>
<evidence type="ECO:0000313" key="3">
    <source>
        <dbReference type="EMBL" id="KAK8947492.1"/>
    </source>
</evidence>
<dbReference type="InterPro" id="IPR036866">
    <property type="entry name" value="RibonucZ/Hydroxyglut_hydro"/>
</dbReference>
<dbReference type="EMBL" id="JBBWWR010000016">
    <property type="protein sequence ID" value="KAK8947492.1"/>
    <property type="molecule type" value="Genomic_DNA"/>
</dbReference>
<dbReference type="GO" id="GO:0016787">
    <property type="term" value="F:hydrolase activity"/>
    <property type="evidence" value="ECO:0007669"/>
    <property type="project" value="UniProtKB-KW"/>
</dbReference>
<feature type="signal peptide" evidence="1">
    <location>
        <begin position="1"/>
        <end position="25"/>
    </location>
</feature>
<evidence type="ECO:0000259" key="2">
    <source>
        <dbReference type="Pfam" id="PF00753"/>
    </source>
</evidence>
<dbReference type="PANTHER" id="PTHR43705">
    <property type="entry name" value="HYDROXYACYLGLUTATHIONE HYDROLASE"/>
    <property type="match status" value="1"/>
</dbReference>
<protein>
    <submittedName>
        <fullName evidence="3">Hydroxyacylglutathione hydrolase 2, chloroplast</fullName>
    </submittedName>
</protein>
<evidence type="ECO:0000256" key="1">
    <source>
        <dbReference type="SAM" id="SignalP"/>
    </source>
</evidence>
<reference evidence="3 4" key="1">
    <citation type="journal article" date="2022" name="Nat. Plants">
        <title>Genomes of leafy and leafless Platanthera orchids illuminate the evolution of mycoheterotrophy.</title>
        <authorList>
            <person name="Li M.H."/>
            <person name="Liu K.W."/>
            <person name="Li Z."/>
            <person name="Lu H.C."/>
            <person name="Ye Q.L."/>
            <person name="Zhang D."/>
            <person name="Wang J.Y."/>
            <person name="Li Y.F."/>
            <person name="Zhong Z.M."/>
            <person name="Liu X."/>
            <person name="Yu X."/>
            <person name="Liu D.K."/>
            <person name="Tu X.D."/>
            <person name="Liu B."/>
            <person name="Hao Y."/>
            <person name="Liao X.Y."/>
            <person name="Jiang Y.T."/>
            <person name="Sun W.H."/>
            <person name="Chen J."/>
            <person name="Chen Y.Q."/>
            <person name="Ai Y."/>
            <person name="Zhai J.W."/>
            <person name="Wu S.S."/>
            <person name="Zhou Z."/>
            <person name="Hsiao Y.Y."/>
            <person name="Wu W.L."/>
            <person name="Chen Y.Y."/>
            <person name="Lin Y.F."/>
            <person name="Hsu J.L."/>
            <person name="Li C.Y."/>
            <person name="Wang Z.W."/>
            <person name="Zhao X."/>
            <person name="Zhong W.Y."/>
            <person name="Ma X.K."/>
            <person name="Ma L."/>
            <person name="Huang J."/>
            <person name="Chen G.Z."/>
            <person name="Huang M.Z."/>
            <person name="Huang L."/>
            <person name="Peng D.H."/>
            <person name="Luo Y.B."/>
            <person name="Zou S.Q."/>
            <person name="Chen S.P."/>
            <person name="Lan S."/>
            <person name="Tsai W.C."/>
            <person name="Van de Peer Y."/>
            <person name="Liu Z.J."/>
        </authorList>
    </citation>
    <scope>NUCLEOTIDE SEQUENCE [LARGE SCALE GENOMIC DNA]</scope>
    <source>
        <strain evidence="3">Lor288</strain>
    </source>
</reference>
<sequence>MRVYRNWRGILVCLVSMVTCARMSSQMILYDVLTQRNQNLTYILNTHHHYDHTAGNMELKERYGAKVSMSKQYVDVVVEAGPGQERAQEEGKAEVLVA</sequence>
<accession>A0ABR2LQN3</accession>
<dbReference type="InterPro" id="IPR050110">
    <property type="entry name" value="Glyoxalase_II_hydrolase"/>
</dbReference>
<dbReference type="InterPro" id="IPR001279">
    <property type="entry name" value="Metallo-B-lactamas"/>
</dbReference>
<evidence type="ECO:0000313" key="4">
    <source>
        <dbReference type="Proteomes" id="UP001412067"/>
    </source>
</evidence>
<keyword evidence="3" id="KW-0378">Hydrolase</keyword>
<organism evidence="3 4">
    <name type="scientific">Platanthera guangdongensis</name>
    <dbReference type="NCBI Taxonomy" id="2320717"/>
    <lineage>
        <taxon>Eukaryota</taxon>
        <taxon>Viridiplantae</taxon>
        <taxon>Streptophyta</taxon>
        <taxon>Embryophyta</taxon>
        <taxon>Tracheophyta</taxon>
        <taxon>Spermatophyta</taxon>
        <taxon>Magnoliopsida</taxon>
        <taxon>Liliopsida</taxon>
        <taxon>Asparagales</taxon>
        <taxon>Orchidaceae</taxon>
        <taxon>Orchidoideae</taxon>
        <taxon>Orchideae</taxon>
        <taxon>Orchidinae</taxon>
        <taxon>Platanthera</taxon>
    </lineage>
</organism>